<accession>A0A3C1KL33</accession>
<sequence>MDADADTVVLQLDTGGARSGGLATMWRDLQRQPDNAGAAASYANQALQRYARDGDARYIGFAQGALEPWRDNPQPPLAIWLLRGRILQTQHQFAAAGTDLDRLLATHRDAVEGMLLSADAWRRAGDIGRARARCAGVALAGYPIPALHCAGDILMSLGEPEQAFATLSQVHEGPAHGPPPLQQWMLTVAAEAAAAAGKVHEALELYQRALAIPGATIALHASHADLLLAQGRPKEALVALTSAPAPDTDALLLRRAIAAKRLDHADRHALRDRLSGRFAEAERLGTAALHWREQAMFALRVADDPDTALAYAKQNWAVQKGPEDASLLLEAARAAGRPEAAEIIYGWREQQRQQDI</sequence>
<dbReference type="EMBL" id="DMND01000078">
    <property type="protein sequence ID" value="HAN27158.1"/>
    <property type="molecule type" value="Genomic_DNA"/>
</dbReference>
<comment type="caution">
    <text evidence="1">The sequence shown here is derived from an EMBL/GenBank/DDBJ whole genome shotgun (WGS) entry which is preliminary data.</text>
</comment>
<evidence type="ECO:0000313" key="2">
    <source>
        <dbReference type="Proteomes" id="UP000259273"/>
    </source>
</evidence>
<name>A0A3C1KL33_9GAMM</name>
<dbReference type="AlphaFoldDB" id="A0A3C1KL33"/>
<evidence type="ECO:0008006" key="3">
    <source>
        <dbReference type="Google" id="ProtNLM"/>
    </source>
</evidence>
<organism evidence="1 2">
    <name type="scientific">Haliea salexigens</name>
    <dbReference type="NCBI Taxonomy" id="287487"/>
    <lineage>
        <taxon>Bacteria</taxon>
        <taxon>Pseudomonadati</taxon>
        <taxon>Pseudomonadota</taxon>
        <taxon>Gammaproteobacteria</taxon>
        <taxon>Cellvibrionales</taxon>
        <taxon>Halieaceae</taxon>
        <taxon>Haliea</taxon>
    </lineage>
</organism>
<dbReference type="Gene3D" id="1.25.40.10">
    <property type="entry name" value="Tetratricopeptide repeat domain"/>
    <property type="match status" value="2"/>
</dbReference>
<gene>
    <name evidence="1" type="ORF">DCP75_05465</name>
</gene>
<proteinExistence type="predicted"/>
<dbReference type="Proteomes" id="UP000259273">
    <property type="component" value="Unassembled WGS sequence"/>
</dbReference>
<dbReference type="InterPro" id="IPR011990">
    <property type="entry name" value="TPR-like_helical_dom_sf"/>
</dbReference>
<protein>
    <recommendedName>
        <fullName evidence="3">Tetratricopeptide repeat protein</fullName>
    </recommendedName>
</protein>
<dbReference type="SUPFAM" id="SSF48452">
    <property type="entry name" value="TPR-like"/>
    <property type="match status" value="2"/>
</dbReference>
<reference evidence="1 2" key="1">
    <citation type="journal article" date="2018" name="Nat. Biotechnol.">
        <title>A standardized bacterial taxonomy based on genome phylogeny substantially revises the tree of life.</title>
        <authorList>
            <person name="Parks D.H."/>
            <person name="Chuvochina M."/>
            <person name="Waite D.W."/>
            <person name="Rinke C."/>
            <person name="Skarshewski A."/>
            <person name="Chaumeil P.A."/>
            <person name="Hugenholtz P."/>
        </authorList>
    </citation>
    <scope>NUCLEOTIDE SEQUENCE [LARGE SCALE GENOMIC DNA]</scope>
    <source>
        <strain evidence="1">UBA9158</strain>
    </source>
</reference>
<evidence type="ECO:0000313" key="1">
    <source>
        <dbReference type="EMBL" id="HAN27158.1"/>
    </source>
</evidence>